<comment type="caution">
    <text evidence="4">Lacks conserved residue(s) required for the propagation of feature annotation.</text>
</comment>
<dbReference type="PANTHER" id="PTHR30189:SF1">
    <property type="entry name" value="LPS-ASSEMBLY PROTEIN LPTD"/>
    <property type="match status" value="1"/>
</dbReference>
<dbReference type="InterPro" id="IPR020889">
    <property type="entry name" value="LipoPS_assembly_LptD"/>
</dbReference>
<evidence type="ECO:0000313" key="8">
    <source>
        <dbReference type="Proteomes" id="UP001333710"/>
    </source>
</evidence>
<keyword evidence="3 4" id="KW-0998">Cell outer membrane</keyword>
<dbReference type="GO" id="GO:0015920">
    <property type="term" value="P:lipopolysaccharide transport"/>
    <property type="evidence" value="ECO:0007669"/>
    <property type="project" value="InterPro"/>
</dbReference>
<keyword evidence="8" id="KW-1185">Reference proteome</keyword>
<protein>
    <recommendedName>
        <fullName evidence="4">LPS-assembly protein LptD</fullName>
    </recommendedName>
</protein>
<dbReference type="EMBL" id="AP027272">
    <property type="protein sequence ID" value="BDX05417.1"/>
    <property type="molecule type" value="Genomic_DNA"/>
</dbReference>
<reference evidence="7" key="1">
    <citation type="submission" date="2023-01" db="EMBL/GenBank/DDBJ databases">
        <title>Complete genome sequence of Planctobacterium marinum strain Dej080120_11.</title>
        <authorList>
            <person name="Ueki S."/>
            <person name="Maruyama F."/>
        </authorList>
    </citation>
    <scope>NUCLEOTIDE SEQUENCE</scope>
    <source>
        <strain evidence="7">Dej080120_11</strain>
    </source>
</reference>
<dbReference type="Pfam" id="PF03968">
    <property type="entry name" value="LptD_N"/>
    <property type="match status" value="1"/>
</dbReference>
<evidence type="ECO:0000313" key="7">
    <source>
        <dbReference type="EMBL" id="BDX05417.1"/>
    </source>
</evidence>
<gene>
    <name evidence="4 7" type="primary">lptD</name>
    <name evidence="7" type="ORF">MACH26_09380</name>
</gene>
<keyword evidence="2 4" id="KW-0472">Membrane</keyword>
<dbReference type="InterPro" id="IPR050218">
    <property type="entry name" value="LptD"/>
</dbReference>
<sequence>MHIKPYSIFPLVILYSGFTLATEQCLVPISPLDKKNLAEKGEIVVKANSVSMTQDKLADFDGDVEIASPKAHISAQNARIDKVARKLTASGDIRFRDKQILVESEDLLLDLDSNKMEMNQTGYRMLRFQGRGAADKIMLNQQQGVALEDVSFTTCPEGGEDWQIKASSIELKPGDIWGTVKHARFYVKDIPVLYLPYFSFPVTNQRQSGLLLPEINSSDTFGVSYAQPIYWNIAPNYDATITPRVMTDRGFQLQNEFRYLTEQHTGAIHLEYMAEDRDTEENDSRYFYRLTHFGQLSQEWSINAEWNHLSDDNYIADLDSDFYNRADTHLFKTVSLNYDTQQLDVNASFRDFKVIGDHPSTYRALPEIKLDYQAWQGEYLNLDVHSELTLFDNAETDLPKAARFHIAPKLSLPWRTPWAEFLAETSVLHTSYRQKNTEGTTLDKDVNRTLGQVRLYGTMAFEREINWFGDSATQTLEPKAQYLYTSYKNQDNIGLYDTTRLLNDFEGLFRGQEFTGLDRISDKNQLTLGATTRILNSKGQDKLKFSLGQIFYLDDSRILEAERQDSNRSAIATELDWNLSSRWIASLEAQVSSQNERVERSSVSLEYRQSSNNLVQVGHRFVRDLPGVEINQAGITASWSFAKNWLWVGRYYRDLDLNRTTESYTGFQYDSCCWSLQFVWERHLTNRFDALGNQSLDEYDSGISLKFEFKGMGQRRNRKSLLEDGLYGYQQPYVIGQ</sequence>
<dbReference type="Proteomes" id="UP001333710">
    <property type="component" value="Chromosome"/>
</dbReference>
<evidence type="ECO:0000256" key="2">
    <source>
        <dbReference type="ARBA" id="ARBA00023136"/>
    </source>
</evidence>
<evidence type="ECO:0000256" key="3">
    <source>
        <dbReference type="ARBA" id="ARBA00023237"/>
    </source>
</evidence>
<evidence type="ECO:0000256" key="1">
    <source>
        <dbReference type="ARBA" id="ARBA00022729"/>
    </source>
</evidence>
<name>A0AA48KQU2_9ALTE</name>
<dbReference type="GO" id="GO:0043165">
    <property type="term" value="P:Gram-negative-bacterium-type cell outer membrane assembly"/>
    <property type="evidence" value="ECO:0007669"/>
    <property type="project" value="UniProtKB-UniRule"/>
</dbReference>
<dbReference type="HAMAP" id="MF_01411">
    <property type="entry name" value="LPS_assembly_LptD"/>
    <property type="match status" value="1"/>
</dbReference>
<dbReference type="RefSeq" id="WP_338291391.1">
    <property type="nucleotide sequence ID" value="NZ_AP027272.1"/>
</dbReference>
<dbReference type="InterPro" id="IPR007543">
    <property type="entry name" value="LptD_C"/>
</dbReference>
<dbReference type="GO" id="GO:1990351">
    <property type="term" value="C:transporter complex"/>
    <property type="evidence" value="ECO:0007669"/>
    <property type="project" value="TreeGrafter"/>
</dbReference>
<feature type="domain" description="LptD C-terminal" evidence="6">
    <location>
        <begin position="284"/>
        <end position="645"/>
    </location>
</feature>
<dbReference type="AlphaFoldDB" id="A0AA48KQU2"/>
<dbReference type="PANTHER" id="PTHR30189">
    <property type="entry name" value="LPS-ASSEMBLY PROTEIN"/>
    <property type="match status" value="1"/>
</dbReference>
<feature type="domain" description="Organic solvent tolerance-like N-terminal" evidence="5">
    <location>
        <begin position="45"/>
        <end position="171"/>
    </location>
</feature>
<organism evidence="7 8">
    <name type="scientific">Planctobacterium marinum</name>
    <dbReference type="NCBI Taxonomy" id="1631968"/>
    <lineage>
        <taxon>Bacteria</taxon>
        <taxon>Pseudomonadati</taxon>
        <taxon>Pseudomonadota</taxon>
        <taxon>Gammaproteobacteria</taxon>
        <taxon>Alteromonadales</taxon>
        <taxon>Alteromonadaceae</taxon>
        <taxon>Planctobacterium</taxon>
    </lineage>
</organism>
<evidence type="ECO:0000256" key="4">
    <source>
        <dbReference type="HAMAP-Rule" id="MF_01411"/>
    </source>
</evidence>
<evidence type="ECO:0000259" key="5">
    <source>
        <dbReference type="Pfam" id="PF03968"/>
    </source>
</evidence>
<dbReference type="Pfam" id="PF04453">
    <property type="entry name" value="LptD"/>
    <property type="match status" value="1"/>
</dbReference>
<comment type="function">
    <text evidence="4">Together with LptE, is involved in the assembly of lipopolysaccharide (LPS) at the surface of the outer membrane.</text>
</comment>
<dbReference type="InterPro" id="IPR005653">
    <property type="entry name" value="OstA-like_N"/>
</dbReference>
<comment type="subunit">
    <text evidence="4">Component of the lipopolysaccharide transport and assembly complex. Interacts with LptE and LptA.</text>
</comment>
<accession>A0AA48KQU2</accession>
<dbReference type="KEGG" id="pmaw:MACH26_09380"/>
<evidence type="ECO:0000259" key="6">
    <source>
        <dbReference type="Pfam" id="PF04453"/>
    </source>
</evidence>
<proteinExistence type="inferred from homology"/>
<keyword evidence="1 4" id="KW-0732">Signal</keyword>
<dbReference type="GO" id="GO:0009279">
    <property type="term" value="C:cell outer membrane"/>
    <property type="evidence" value="ECO:0007669"/>
    <property type="project" value="UniProtKB-SubCell"/>
</dbReference>
<comment type="similarity">
    <text evidence="4">Belongs to the LptD family.</text>
</comment>
<comment type="subcellular location">
    <subcellularLocation>
        <location evidence="4">Cell outer membrane</location>
    </subcellularLocation>
</comment>